<organism evidence="9 10">
    <name type="scientific">Paenibacillus tritici</name>
    <dbReference type="NCBI Taxonomy" id="1873425"/>
    <lineage>
        <taxon>Bacteria</taxon>
        <taxon>Bacillati</taxon>
        <taxon>Bacillota</taxon>
        <taxon>Bacilli</taxon>
        <taxon>Bacillales</taxon>
        <taxon>Paenibacillaceae</taxon>
        <taxon>Paenibacillus</taxon>
    </lineage>
</organism>
<evidence type="ECO:0000313" key="10">
    <source>
        <dbReference type="Proteomes" id="UP000711047"/>
    </source>
</evidence>
<keyword evidence="10" id="KW-1185">Reference proteome</keyword>
<evidence type="ECO:0000256" key="1">
    <source>
        <dbReference type="ARBA" id="ARBA00004651"/>
    </source>
</evidence>
<dbReference type="PANTHER" id="PTHR33778">
    <property type="entry name" value="PROTEIN MGTC"/>
    <property type="match status" value="1"/>
</dbReference>
<sequence length="243" mass="26805">MDFTIDLHTESIVKLLVAMLFGLFIGIDRQLKQKPLGIRTSMVISIASCLVTLVSIHAYDKFGGTDHPNMDPMRLAAQIVSGIGFLGAGVILRRGGDAISGLTSAALIWTASGIGIAVGAGFYVEAGYAVILLMFAVNAVPLLIRAIGPEVLNKHEISIKIIMEPNYILTDVIQKIEQRHIITDQRKTRKTGRTIRRMKIKDLDDGRQLIDMVISAPDKDYATEIYYDVKKIEHVMSVEVEQL</sequence>
<keyword evidence="4 7" id="KW-0812">Transmembrane</keyword>
<comment type="similarity">
    <text evidence="2">Belongs to the MgtC/SapB family.</text>
</comment>
<evidence type="ECO:0000256" key="6">
    <source>
        <dbReference type="ARBA" id="ARBA00023136"/>
    </source>
</evidence>
<dbReference type="RefSeq" id="WP_173126339.1">
    <property type="nucleotide sequence ID" value="NZ_CP073365.1"/>
</dbReference>
<dbReference type="EMBL" id="JABMKX010000001">
    <property type="protein sequence ID" value="NQX43875.1"/>
    <property type="molecule type" value="Genomic_DNA"/>
</dbReference>
<name>A0ABX2DGZ4_9BACL</name>
<evidence type="ECO:0000256" key="4">
    <source>
        <dbReference type="ARBA" id="ARBA00022692"/>
    </source>
</evidence>
<proteinExistence type="inferred from homology"/>
<feature type="transmembrane region" description="Helical" evidence="7">
    <location>
        <begin position="12"/>
        <end position="28"/>
    </location>
</feature>
<comment type="caution">
    <text evidence="9">The sequence shown here is derived from an EMBL/GenBank/DDBJ whole genome shotgun (WGS) entry which is preliminary data.</text>
</comment>
<evidence type="ECO:0000256" key="5">
    <source>
        <dbReference type="ARBA" id="ARBA00022989"/>
    </source>
</evidence>
<dbReference type="InterPro" id="IPR003416">
    <property type="entry name" value="MgtC/SapB/SrpB/YhiD_fam"/>
</dbReference>
<dbReference type="PRINTS" id="PR01837">
    <property type="entry name" value="MGTCSAPBPROT"/>
</dbReference>
<evidence type="ECO:0000313" key="9">
    <source>
        <dbReference type="EMBL" id="NQX43875.1"/>
    </source>
</evidence>
<dbReference type="PANTHER" id="PTHR33778:SF4">
    <property type="entry name" value="PROTEIN SAPB"/>
    <property type="match status" value="1"/>
</dbReference>
<gene>
    <name evidence="9" type="ORF">HQN87_00910</name>
</gene>
<accession>A0ABX2DGZ4</accession>
<feature type="transmembrane region" description="Helical" evidence="7">
    <location>
        <begin position="75"/>
        <end position="92"/>
    </location>
</feature>
<evidence type="ECO:0000259" key="8">
    <source>
        <dbReference type="Pfam" id="PF02308"/>
    </source>
</evidence>
<comment type="subcellular location">
    <subcellularLocation>
        <location evidence="1">Cell membrane</location>
        <topology evidence="1">Multi-pass membrane protein</topology>
    </subcellularLocation>
</comment>
<feature type="transmembrane region" description="Helical" evidence="7">
    <location>
        <begin position="99"/>
        <end position="120"/>
    </location>
</feature>
<dbReference type="Proteomes" id="UP000711047">
    <property type="component" value="Unassembled WGS sequence"/>
</dbReference>
<keyword evidence="3" id="KW-1003">Cell membrane</keyword>
<feature type="transmembrane region" description="Helical" evidence="7">
    <location>
        <begin position="40"/>
        <end position="59"/>
    </location>
</feature>
<evidence type="ECO:0000256" key="7">
    <source>
        <dbReference type="SAM" id="Phobius"/>
    </source>
</evidence>
<dbReference type="InterPro" id="IPR049177">
    <property type="entry name" value="MgtC_SapB_SrpB_YhiD_N"/>
</dbReference>
<protein>
    <submittedName>
        <fullName evidence="9">MgtC/SapB family protein</fullName>
    </submittedName>
</protein>
<feature type="transmembrane region" description="Helical" evidence="7">
    <location>
        <begin position="126"/>
        <end position="144"/>
    </location>
</feature>
<keyword evidence="6 7" id="KW-0472">Membrane</keyword>
<keyword evidence="5 7" id="KW-1133">Transmembrane helix</keyword>
<dbReference type="Pfam" id="PF02308">
    <property type="entry name" value="MgtC"/>
    <property type="match status" value="1"/>
</dbReference>
<reference evidence="9 10" key="1">
    <citation type="submission" date="2020-05" db="EMBL/GenBank/DDBJ databases">
        <title>Paenibacillus glebae, sp. nov., Paenibacillus humi sp. nov., Paenibacillus pedi sp. nov., Paenibacillus terrestris sp. nov. and Paenibacillus terricola sp. nov., isolated from a forest top soil sample.</title>
        <authorList>
            <person name="Qi S."/>
            <person name="Carlier A."/>
            <person name="Cnockaert M."/>
            <person name="Vandamme P."/>
        </authorList>
    </citation>
    <scope>NUCLEOTIDE SEQUENCE [LARGE SCALE GENOMIC DNA]</scope>
    <source>
        <strain evidence="9 10">LMG 29502</strain>
    </source>
</reference>
<evidence type="ECO:0000256" key="3">
    <source>
        <dbReference type="ARBA" id="ARBA00022475"/>
    </source>
</evidence>
<evidence type="ECO:0000256" key="2">
    <source>
        <dbReference type="ARBA" id="ARBA00009298"/>
    </source>
</evidence>
<feature type="domain" description="MgtC/SapB/SrpB/YhiD N-terminal" evidence="8">
    <location>
        <begin position="15"/>
        <end position="141"/>
    </location>
</feature>